<reference evidence="2" key="2">
    <citation type="journal article" date="2020" name="Nat. Commun.">
        <title>Large-scale genome sequencing of mycorrhizal fungi provides insights into the early evolution of symbiotic traits.</title>
        <authorList>
            <person name="Miyauchi S."/>
            <person name="Kiss E."/>
            <person name="Kuo A."/>
            <person name="Drula E."/>
            <person name="Kohler A."/>
            <person name="Sanchez-Garcia M."/>
            <person name="Morin E."/>
            <person name="Andreopoulos B."/>
            <person name="Barry K.W."/>
            <person name="Bonito G."/>
            <person name="Buee M."/>
            <person name="Carver A."/>
            <person name="Chen C."/>
            <person name="Cichocki N."/>
            <person name="Clum A."/>
            <person name="Culley D."/>
            <person name="Crous P.W."/>
            <person name="Fauchery L."/>
            <person name="Girlanda M."/>
            <person name="Hayes R.D."/>
            <person name="Keri Z."/>
            <person name="LaButti K."/>
            <person name="Lipzen A."/>
            <person name="Lombard V."/>
            <person name="Magnuson J."/>
            <person name="Maillard F."/>
            <person name="Murat C."/>
            <person name="Nolan M."/>
            <person name="Ohm R.A."/>
            <person name="Pangilinan J."/>
            <person name="Pereira M.F."/>
            <person name="Perotto S."/>
            <person name="Peter M."/>
            <person name="Pfister S."/>
            <person name="Riley R."/>
            <person name="Sitrit Y."/>
            <person name="Stielow J.B."/>
            <person name="Szollosi G."/>
            <person name="Zifcakova L."/>
            <person name="Stursova M."/>
            <person name="Spatafora J.W."/>
            <person name="Tedersoo L."/>
            <person name="Vaario L.M."/>
            <person name="Yamada A."/>
            <person name="Yan M."/>
            <person name="Wang P."/>
            <person name="Xu J."/>
            <person name="Bruns T."/>
            <person name="Baldrian P."/>
            <person name="Vilgalys R."/>
            <person name="Dunand C."/>
            <person name="Henrissat B."/>
            <person name="Grigoriev I.V."/>
            <person name="Hibbett D."/>
            <person name="Nagy L.G."/>
            <person name="Martin F.M."/>
        </authorList>
    </citation>
    <scope>NUCLEOTIDE SEQUENCE</scope>
    <source>
        <strain evidence="2">Prilba</strain>
    </source>
</reference>
<dbReference type="AlphaFoldDB" id="A0A9P5JYZ8"/>
<name>A0A9P5JYZ8_9AGAM</name>
<feature type="region of interest" description="Disordered" evidence="1">
    <location>
        <begin position="41"/>
        <end position="90"/>
    </location>
</feature>
<gene>
    <name evidence="2" type="ORF">DFH94DRAFT_772084</name>
</gene>
<feature type="compositionally biased region" description="Polar residues" evidence="1">
    <location>
        <begin position="46"/>
        <end position="71"/>
    </location>
</feature>
<feature type="compositionally biased region" description="Low complexity" evidence="1">
    <location>
        <begin position="73"/>
        <end position="88"/>
    </location>
</feature>
<dbReference type="EMBL" id="WHVB01000026">
    <property type="protein sequence ID" value="KAF8470280.1"/>
    <property type="molecule type" value="Genomic_DNA"/>
</dbReference>
<evidence type="ECO:0000256" key="1">
    <source>
        <dbReference type="SAM" id="MobiDB-lite"/>
    </source>
</evidence>
<evidence type="ECO:0000313" key="3">
    <source>
        <dbReference type="Proteomes" id="UP000759537"/>
    </source>
</evidence>
<evidence type="ECO:0000313" key="2">
    <source>
        <dbReference type="EMBL" id="KAF8470280.1"/>
    </source>
</evidence>
<keyword evidence="3" id="KW-1185">Reference proteome</keyword>
<organism evidence="2 3">
    <name type="scientific">Russula ochroleuca</name>
    <dbReference type="NCBI Taxonomy" id="152965"/>
    <lineage>
        <taxon>Eukaryota</taxon>
        <taxon>Fungi</taxon>
        <taxon>Dikarya</taxon>
        <taxon>Basidiomycota</taxon>
        <taxon>Agaricomycotina</taxon>
        <taxon>Agaricomycetes</taxon>
        <taxon>Russulales</taxon>
        <taxon>Russulaceae</taxon>
        <taxon>Russula</taxon>
    </lineage>
</organism>
<accession>A0A9P5JYZ8</accession>
<reference evidence="2" key="1">
    <citation type="submission" date="2019-10" db="EMBL/GenBank/DDBJ databases">
        <authorList>
            <consortium name="DOE Joint Genome Institute"/>
            <person name="Kuo A."/>
            <person name="Miyauchi S."/>
            <person name="Kiss E."/>
            <person name="Drula E."/>
            <person name="Kohler A."/>
            <person name="Sanchez-Garcia M."/>
            <person name="Andreopoulos B."/>
            <person name="Barry K.W."/>
            <person name="Bonito G."/>
            <person name="Buee M."/>
            <person name="Carver A."/>
            <person name="Chen C."/>
            <person name="Cichocki N."/>
            <person name="Clum A."/>
            <person name="Culley D."/>
            <person name="Crous P.W."/>
            <person name="Fauchery L."/>
            <person name="Girlanda M."/>
            <person name="Hayes R."/>
            <person name="Keri Z."/>
            <person name="LaButti K."/>
            <person name="Lipzen A."/>
            <person name="Lombard V."/>
            <person name="Magnuson J."/>
            <person name="Maillard F."/>
            <person name="Morin E."/>
            <person name="Murat C."/>
            <person name="Nolan M."/>
            <person name="Ohm R."/>
            <person name="Pangilinan J."/>
            <person name="Pereira M."/>
            <person name="Perotto S."/>
            <person name="Peter M."/>
            <person name="Riley R."/>
            <person name="Sitrit Y."/>
            <person name="Stielow B."/>
            <person name="Szollosi G."/>
            <person name="Zifcakova L."/>
            <person name="Stursova M."/>
            <person name="Spatafora J.W."/>
            <person name="Tedersoo L."/>
            <person name="Vaario L.-M."/>
            <person name="Yamada A."/>
            <person name="Yan M."/>
            <person name="Wang P."/>
            <person name="Xu J."/>
            <person name="Bruns T."/>
            <person name="Baldrian P."/>
            <person name="Vilgalys R."/>
            <person name="Henrissat B."/>
            <person name="Grigoriev I.V."/>
            <person name="Hibbett D."/>
            <person name="Nagy L.G."/>
            <person name="Martin F.M."/>
        </authorList>
    </citation>
    <scope>NUCLEOTIDE SEQUENCE</scope>
    <source>
        <strain evidence="2">Prilba</strain>
    </source>
</reference>
<comment type="caution">
    <text evidence="2">The sequence shown here is derived from an EMBL/GenBank/DDBJ whole genome shotgun (WGS) entry which is preliminary data.</text>
</comment>
<sequence length="183" mass="19842">MGPRLPLCDIMLPVIAQTRSFIFLFLPNLLIRPMPRLTTLPHPFTRNRNQLSGRRSHFTRLTSSHRSTPTDASPPGNAAAAPQAIPSATTLPHPPQGTTPWDILVAPCAEPDISESLSTASTPTPASVKSWNLTTQLPPPPLFPCSLLRPSSASPIPPLPHRPVYPRPMQGPLPSSATRHYPV</sequence>
<protein>
    <submittedName>
        <fullName evidence="2">Uncharacterized protein</fullName>
    </submittedName>
</protein>
<dbReference type="Proteomes" id="UP000759537">
    <property type="component" value="Unassembled WGS sequence"/>
</dbReference>
<dbReference type="OrthoDB" id="10646185at2759"/>
<proteinExistence type="predicted"/>